<name>A0A699XTC1_TANCI</name>
<accession>A0A699XTC1</accession>
<proteinExistence type="predicted"/>
<evidence type="ECO:0000256" key="1">
    <source>
        <dbReference type="SAM" id="MobiDB-lite"/>
    </source>
</evidence>
<evidence type="ECO:0000313" key="2">
    <source>
        <dbReference type="EMBL" id="GFD60171.1"/>
    </source>
</evidence>
<dbReference type="AlphaFoldDB" id="A0A699XTC1"/>
<sequence>GPQAGHAHGLDQVGGRGGEQRPAKGGAVGRGGEVNEGHRPLGGQPLGGFNAIPGALQPNIAEQQIDAVLSK</sequence>
<feature type="region of interest" description="Disordered" evidence="1">
    <location>
        <begin position="1"/>
        <end position="50"/>
    </location>
</feature>
<dbReference type="EMBL" id="BKCJ011874443">
    <property type="protein sequence ID" value="GFD60171.1"/>
    <property type="molecule type" value="Genomic_DNA"/>
</dbReference>
<protein>
    <submittedName>
        <fullName evidence="2">Uncharacterized protein</fullName>
    </submittedName>
</protein>
<feature type="non-terminal residue" evidence="2">
    <location>
        <position position="1"/>
    </location>
</feature>
<reference evidence="2" key="1">
    <citation type="journal article" date="2019" name="Sci. Rep.">
        <title>Draft genome of Tanacetum cinerariifolium, the natural source of mosquito coil.</title>
        <authorList>
            <person name="Yamashiro T."/>
            <person name="Shiraishi A."/>
            <person name="Satake H."/>
            <person name="Nakayama K."/>
        </authorList>
    </citation>
    <scope>NUCLEOTIDE SEQUENCE</scope>
</reference>
<comment type="caution">
    <text evidence="2">The sequence shown here is derived from an EMBL/GenBank/DDBJ whole genome shotgun (WGS) entry which is preliminary data.</text>
</comment>
<organism evidence="2">
    <name type="scientific">Tanacetum cinerariifolium</name>
    <name type="common">Dalmatian daisy</name>
    <name type="synonym">Chrysanthemum cinerariifolium</name>
    <dbReference type="NCBI Taxonomy" id="118510"/>
    <lineage>
        <taxon>Eukaryota</taxon>
        <taxon>Viridiplantae</taxon>
        <taxon>Streptophyta</taxon>
        <taxon>Embryophyta</taxon>
        <taxon>Tracheophyta</taxon>
        <taxon>Spermatophyta</taxon>
        <taxon>Magnoliopsida</taxon>
        <taxon>eudicotyledons</taxon>
        <taxon>Gunneridae</taxon>
        <taxon>Pentapetalae</taxon>
        <taxon>asterids</taxon>
        <taxon>campanulids</taxon>
        <taxon>Asterales</taxon>
        <taxon>Asteraceae</taxon>
        <taxon>Asteroideae</taxon>
        <taxon>Anthemideae</taxon>
        <taxon>Anthemidinae</taxon>
        <taxon>Tanacetum</taxon>
    </lineage>
</organism>
<gene>
    <name evidence="2" type="ORF">Tci_932140</name>
</gene>